<name>A0A6B3N4W8_9CYAN</name>
<proteinExistence type="predicted"/>
<protein>
    <recommendedName>
        <fullName evidence="2">PEP-CTERM sorting domain-containing protein</fullName>
    </recommendedName>
</protein>
<evidence type="ECO:0000313" key="1">
    <source>
        <dbReference type="EMBL" id="NER26627.1"/>
    </source>
</evidence>
<evidence type="ECO:0008006" key="2">
    <source>
        <dbReference type="Google" id="ProtNLM"/>
    </source>
</evidence>
<reference evidence="1" key="1">
    <citation type="submission" date="2019-11" db="EMBL/GenBank/DDBJ databases">
        <title>Genomic insights into an expanded diversity of filamentous marine cyanobacteria reveals the extraordinary biosynthetic potential of Moorea and Okeania.</title>
        <authorList>
            <person name="Ferreira Leao T."/>
            <person name="Wang M."/>
            <person name="Moss N."/>
            <person name="Da Silva R."/>
            <person name="Sanders J."/>
            <person name="Nurk S."/>
            <person name="Gurevich A."/>
            <person name="Humphrey G."/>
            <person name="Reher R."/>
            <person name="Zhu Q."/>
            <person name="Belda-Ferre P."/>
            <person name="Glukhov E."/>
            <person name="Rex R."/>
            <person name="Dorrestein P.C."/>
            <person name="Knight R."/>
            <person name="Pevzner P."/>
            <person name="Gerwick W.H."/>
            <person name="Gerwick L."/>
        </authorList>
    </citation>
    <scope>NUCLEOTIDE SEQUENCE</scope>
    <source>
        <strain evidence="1">SIO1C4</strain>
    </source>
</reference>
<dbReference type="AlphaFoldDB" id="A0A6B3N4W8"/>
<gene>
    <name evidence="1" type="ORF">F6J89_03095</name>
</gene>
<comment type="caution">
    <text evidence="1">The sequence shown here is derived from an EMBL/GenBank/DDBJ whole genome shotgun (WGS) entry which is preliminary data.</text>
</comment>
<sequence>MFPLFKPGILNWLGTASLMSVGSLYAVLPNGGFETGDFSNWEKLGRTFIETTDTYGINPQEGKYQVRLDTVYPRPNGVSNSGQTGNFAEVLDFIGVEGDPLLSLGNGEVFEGSAIKTTLTAVAGDILSFDWNFLSNANSQGFFNDFAFVAISDNFEELADTFSVLVPSESVFISETGFKSFSYQFPSAGSYTLRIGVVDVGDGAEDSGLLVDRVSLFRINPVRQQLPPPSFPPGSDYNSIPEPNSIVSLLALAVGGAVWRLWHQLCKHD</sequence>
<organism evidence="1">
    <name type="scientific">Symploca sp. SIO1C4</name>
    <dbReference type="NCBI Taxonomy" id="2607765"/>
    <lineage>
        <taxon>Bacteria</taxon>
        <taxon>Bacillati</taxon>
        <taxon>Cyanobacteriota</taxon>
        <taxon>Cyanophyceae</taxon>
        <taxon>Coleofasciculales</taxon>
        <taxon>Coleofasciculaceae</taxon>
        <taxon>Symploca</taxon>
    </lineage>
</organism>
<dbReference type="EMBL" id="JAAHFQ010000039">
    <property type="protein sequence ID" value="NER26627.1"/>
    <property type="molecule type" value="Genomic_DNA"/>
</dbReference>
<accession>A0A6B3N4W8</accession>